<evidence type="ECO:0000256" key="2">
    <source>
        <dbReference type="SAM" id="Phobius"/>
    </source>
</evidence>
<keyword evidence="4" id="KW-1185">Reference proteome</keyword>
<feature type="region of interest" description="Disordered" evidence="1">
    <location>
        <begin position="73"/>
        <end position="92"/>
    </location>
</feature>
<keyword evidence="2" id="KW-0812">Transmembrane</keyword>
<evidence type="ECO:0000256" key="1">
    <source>
        <dbReference type="SAM" id="MobiDB-lite"/>
    </source>
</evidence>
<keyword evidence="2" id="KW-1133">Transmembrane helix</keyword>
<evidence type="ECO:0000313" key="4">
    <source>
        <dbReference type="Proteomes" id="UP000821837"/>
    </source>
</evidence>
<keyword evidence="2" id="KW-0472">Membrane</keyword>
<accession>A0A9D4SWY6</accession>
<dbReference type="Proteomes" id="UP000821837">
    <property type="component" value="Chromosome 5"/>
</dbReference>
<name>A0A9D4SWY6_RHISA</name>
<reference evidence="3" key="2">
    <citation type="submission" date="2021-09" db="EMBL/GenBank/DDBJ databases">
        <authorList>
            <person name="Jia N."/>
            <person name="Wang J."/>
            <person name="Shi W."/>
            <person name="Du L."/>
            <person name="Sun Y."/>
            <person name="Zhan W."/>
            <person name="Jiang J."/>
            <person name="Wang Q."/>
            <person name="Zhang B."/>
            <person name="Ji P."/>
            <person name="Sakyi L.B."/>
            <person name="Cui X."/>
            <person name="Yuan T."/>
            <person name="Jiang B."/>
            <person name="Yang W."/>
            <person name="Lam T.T.-Y."/>
            <person name="Chang Q."/>
            <person name="Ding S."/>
            <person name="Wang X."/>
            <person name="Zhu J."/>
            <person name="Ruan X."/>
            <person name="Zhao L."/>
            <person name="Wei J."/>
            <person name="Que T."/>
            <person name="Du C."/>
            <person name="Cheng J."/>
            <person name="Dai P."/>
            <person name="Han X."/>
            <person name="Huang E."/>
            <person name="Gao Y."/>
            <person name="Liu J."/>
            <person name="Shao H."/>
            <person name="Ye R."/>
            <person name="Li L."/>
            <person name="Wei W."/>
            <person name="Wang X."/>
            <person name="Wang C."/>
            <person name="Huo Q."/>
            <person name="Li W."/>
            <person name="Guo W."/>
            <person name="Chen H."/>
            <person name="Chen S."/>
            <person name="Zhou L."/>
            <person name="Zhou L."/>
            <person name="Ni X."/>
            <person name="Tian J."/>
            <person name="Zhou Y."/>
            <person name="Sheng Y."/>
            <person name="Liu T."/>
            <person name="Pan Y."/>
            <person name="Xia L."/>
            <person name="Li J."/>
            <person name="Zhao F."/>
            <person name="Cao W."/>
        </authorList>
    </citation>
    <scope>NUCLEOTIDE SEQUENCE</scope>
    <source>
        <strain evidence="3">Rsan-2018</strain>
        <tissue evidence="3">Larvae</tissue>
    </source>
</reference>
<sequence>MPRERFLTPAEAVEMVLANDYAEVTDVVVLPPPSADDILTDEEEGHRDIAIVNTLPNDVAGEVEVHTADADECEADMQEQAPPRPKKPCKDPRAWKCTTQYSGAIVETEFQPPQMTDSELVDEEPFDLFARLLNKEIIGLITDESNRYAQQQNDHNWVEPCPPKRHLQRNMDEAGVRIEQRGRAVLLLTSSRLYALASLVLFAALVAVGLVAYFMRLVAGVSAALNASTSSGAKAATDLTHRSSPAM</sequence>
<dbReference type="AlphaFoldDB" id="A0A9D4SWY6"/>
<dbReference type="EMBL" id="JABSTV010001251">
    <property type="protein sequence ID" value="KAH7952537.1"/>
    <property type="molecule type" value="Genomic_DNA"/>
</dbReference>
<reference evidence="3" key="1">
    <citation type="journal article" date="2020" name="Cell">
        <title>Large-Scale Comparative Analyses of Tick Genomes Elucidate Their Genetic Diversity and Vector Capacities.</title>
        <authorList>
            <consortium name="Tick Genome and Microbiome Consortium (TIGMIC)"/>
            <person name="Jia N."/>
            <person name="Wang J."/>
            <person name="Shi W."/>
            <person name="Du L."/>
            <person name="Sun Y."/>
            <person name="Zhan W."/>
            <person name="Jiang J.F."/>
            <person name="Wang Q."/>
            <person name="Zhang B."/>
            <person name="Ji P."/>
            <person name="Bell-Sakyi L."/>
            <person name="Cui X.M."/>
            <person name="Yuan T.T."/>
            <person name="Jiang B.G."/>
            <person name="Yang W.F."/>
            <person name="Lam T.T."/>
            <person name="Chang Q.C."/>
            <person name="Ding S.J."/>
            <person name="Wang X.J."/>
            <person name="Zhu J.G."/>
            <person name="Ruan X.D."/>
            <person name="Zhao L."/>
            <person name="Wei J.T."/>
            <person name="Ye R.Z."/>
            <person name="Que T.C."/>
            <person name="Du C.H."/>
            <person name="Zhou Y.H."/>
            <person name="Cheng J.X."/>
            <person name="Dai P.F."/>
            <person name="Guo W.B."/>
            <person name="Han X.H."/>
            <person name="Huang E.J."/>
            <person name="Li L.F."/>
            <person name="Wei W."/>
            <person name="Gao Y.C."/>
            <person name="Liu J.Z."/>
            <person name="Shao H.Z."/>
            <person name="Wang X."/>
            <person name="Wang C.C."/>
            <person name="Yang T.C."/>
            <person name="Huo Q.B."/>
            <person name="Li W."/>
            <person name="Chen H.Y."/>
            <person name="Chen S.E."/>
            <person name="Zhou L.G."/>
            <person name="Ni X.B."/>
            <person name="Tian J.H."/>
            <person name="Sheng Y."/>
            <person name="Liu T."/>
            <person name="Pan Y.S."/>
            <person name="Xia L.Y."/>
            <person name="Li J."/>
            <person name="Zhao F."/>
            <person name="Cao W.C."/>
        </authorList>
    </citation>
    <scope>NUCLEOTIDE SEQUENCE</scope>
    <source>
        <strain evidence="3">Rsan-2018</strain>
    </source>
</reference>
<protein>
    <submittedName>
        <fullName evidence="3">Uncharacterized protein</fullName>
    </submittedName>
</protein>
<comment type="caution">
    <text evidence="3">The sequence shown here is derived from an EMBL/GenBank/DDBJ whole genome shotgun (WGS) entry which is preliminary data.</text>
</comment>
<evidence type="ECO:0000313" key="3">
    <source>
        <dbReference type="EMBL" id="KAH7952537.1"/>
    </source>
</evidence>
<feature type="transmembrane region" description="Helical" evidence="2">
    <location>
        <begin position="193"/>
        <end position="215"/>
    </location>
</feature>
<organism evidence="3 4">
    <name type="scientific">Rhipicephalus sanguineus</name>
    <name type="common">Brown dog tick</name>
    <name type="synonym">Ixodes sanguineus</name>
    <dbReference type="NCBI Taxonomy" id="34632"/>
    <lineage>
        <taxon>Eukaryota</taxon>
        <taxon>Metazoa</taxon>
        <taxon>Ecdysozoa</taxon>
        <taxon>Arthropoda</taxon>
        <taxon>Chelicerata</taxon>
        <taxon>Arachnida</taxon>
        <taxon>Acari</taxon>
        <taxon>Parasitiformes</taxon>
        <taxon>Ixodida</taxon>
        <taxon>Ixodoidea</taxon>
        <taxon>Ixodidae</taxon>
        <taxon>Rhipicephalinae</taxon>
        <taxon>Rhipicephalus</taxon>
        <taxon>Rhipicephalus</taxon>
    </lineage>
</organism>
<gene>
    <name evidence="3" type="ORF">HPB52_023872</name>
</gene>
<proteinExistence type="predicted"/>